<organism evidence="1 2">
    <name type="scientific">Sandarakinorhabdus fusca</name>
    <dbReference type="NCBI Taxonomy" id="1439888"/>
    <lineage>
        <taxon>Bacteria</taxon>
        <taxon>Pseudomonadati</taxon>
        <taxon>Pseudomonadota</taxon>
        <taxon>Alphaproteobacteria</taxon>
        <taxon>Sphingomonadales</taxon>
        <taxon>Sphingosinicellaceae</taxon>
        <taxon>Sandarakinorhabdus</taxon>
    </lineage>
</organism>
<evidence type="ECO:0000313" key="2">
    <source>
        <dbReference type="Proteomes" id="UP000481327"/>
    </source>
</evidence>
<proteinExistence type="predicted"/>
<evidence type="ECO:0000313" key="1">
    <source>
        <dbReference type="EMBL" id="MQT15791.1"/>
    </source>
</evidence>
<protein>
    <submittedName>
        <fullName evidence="1">Virulence protein SciE type</fullName>
    </submittedName>
</protein>
<accession>A0A7C9GPM1</accession>
<dbReference type="RefSeq" id="WP_152576259.1">
    <property type="nucleotide sequence ID" value="NZ_JAATJI010000001.1"/>
</dbReference>
<comment type="caution">
    <text evidence="1">The sequence shown here is derived from an EMBL/GenBank/DDBJ whole genome shotgun (WGS) entry which is preliminary data.</text>
</comment>
<dbReference type="PIRSF" id="PIRSF029288">
    <property type="entry name" value="SciE_ImpE"/>
    <property type="match status" value="1"/>
</dbReference>
<dbReference type="EMBL" id="WIOL01000001">
    <property type="protein sequence ID" value="MQT15791.1"/>
    <property type="molecule type" value="Genomic_DNA"/>
</dbReference>
<dbReference type="InterPro" id="IPR009211">
    <property type="entry name" value="TagJ"/>
</dbReference>
<dbReference type="AlphaFoldDB" id="A0A7C9GPM1"/>
<keyword evidence="2" id="KW-1185">Reference proteome</keyword>
<dbReference type="SUPFAM" id="SSF144059">
    <property type="entry name" value="ImpE-like"/>
    <property type="match status" value="1"/>
</dbReference>
<sequence length="259" mass="27445">MDAEQCLRAGDIPGARAALAAELKRAPQDVRARQFFWQLMAVVGELDKADAQLKALGGVQASAMMMGSVYMQAINAERLRDRTFAGDLAPKSLVGTEPWVAGLLDALAATIRGAPDAAARHDAALAEAPASPGSIDGTPFEWLADADTRFGPMLEVVIGADYGFIPFAAMNRIRAAAVADLRDTVWRPAEIGLKSGQSSMVFIPARYPGTVATGDPALMLGRRTDWTAAGDIEIGLGQRLLATDTDDHGVLEPFDIRLG</sequence>
<dbReference type="Gene3D" id="1.25.40.10">
    <property type="entry name" value="Tetratricopeptide repeat domain"/>
    <property type="match status" value="1"/>
</dbReference>
<reference evidence="1 2" key="1">
    <citation type="submission" date="2019-09" db="EMBL/GenBank/DDBJ databases">
        <title>Polymorphobacter sp. isolated from a lake in China.</title>
        <authorList>
            <person name="Liu Z."/>
        </authorList>
    </citation>
    <scope>NUCLEOTIDE SEQUENCE [LARGE SCALE GENOMIC DNA]</scope>
    <source>
        <strain evidence="1 2">D40P</strain>
    </source>
</reference>
<gene>
    <name evidence="1" type="ORF">F3168_00740</name>
</gene>
<dbReference type="Pfam" id="PF07024">
    <property type="entry name" value="ImpE"/>
    <property type="match status" value="1"/>
</dbReference>
<dbReference type="OrthoDB" id="5416084at2"/>
<name>A0A7C9GPM1_9SPHN</name>
<dbReference type="InterPro" id="IPR011990">
    <property type="entry name" value="TPR-like_helical_dom_sf"/>
</dbReference>
<dbReference type="Proteomes" id="UP000481327">
    <property type="component" value="Unassembled WGS sequence"/>
</dbReference>